<accession>A0A0K0DYY2</accession>
<organism evidence="1">
    <name type="scientific">Strongyloides stercoralis</name>
    <name type="common">Threadworm</name>
    <dbReference type="NCBI Taxonomy" id="6248"/>
    <lineage>
        <taxon>Eukaryota</taxon>
        <taxon>Metazoa</taxon>
        <taxon>Ecdysozoa</taxon>
        <taxon>Nematoda</taxon>
        <taxon>Chromadorea</taxon>
        <taxon>Rhabditida</taxon>
        <taxon>Tylenchina</taxon>
        <taxon>Panagrolaimomorpha</taxon>
        <taxon>Strongyloidoidea</taxon>
        <taxon>Strongyloididae</taxon>
        <taxon>Strongyloides</taxon>
    </lineage>
</organism>
<evidence type="ECO:0000313" key="1">
    <source>
        <dbReference type="WBParaSite" id="SSTP_0000244850.1"/>
    </source>
</evidence>
<protein>
    <submittedName>
        <fullName evidence="1">Uncharacterized protein</fullName>
    </submittedName>
</protein>
<proteinExistence type="predicted"/>
<dbReference type="AlphaFoldDB" id="A0A0K0DYY2"/>
<dbReference type="WBParaSite" id="SSTP_0000244850.1">
    <property type="protein sequence ID" value="SSTP_0000244850.1"/>
    <property type="gene ID" value="SSTP_0000244850"/>
</dbReference>
<reference evidence="1" key="1">
    <citation type="submission" date="2015-08" db="UniProtKB">
        <authorList>
            <consortium name="WormBaseParasite"/>
        </authorList>
    </citation>
    <scope>IDENTIFICATION</scope>
</reference>
<sequence length="69" mass="8226">MKPFEPEYYSIFLRLLDRVTLSYGFTVDFNDDIEKFVKRLGTFNPQYPITLKLTNDLKQLPSNIYNSEK</sequence>
<name>A0A0K0DYY2_STRER</name>